<dbReference type="OrthoDB" id="9794322at2"/>
<proteinExistence type="predicted"/>
<comment type="caution">
    <text evidence="3">The sequence shown here is derived from an EMBL/GenBank/DDBJ whole genome shotgun (WGS) entry which is preliminary data.</text>
</comment>
<feature type="domain" description="Pyrrolo-quinoline quinone repeat" evidence="2">
    <location>
        <begin position="47"/>
        <end position="87"/>
    </location>
</feature>
<reference evidence="3 4" key="1">
    <citation type="submission" date="2019-06" db="EMBL/GenBank/DDBJ databases">
        <title>New taxonomy in bacterial strain CC-CFT640, isolated from vineyard.</title>
        <authorList>
            <person name="Lin S.-Y."/>
            <person name="Tsai C.-F."/>
            <person name="Young C.-C."/>
        </authorList>
    </citation>
    <scope>NUCLEOTIDE SEQUENCE [LARGE SCALE GENOMIC DNA]</scope>
    <source>
        <strain evidence="3 4">CC-CFT640</strain>
    </source>
</reference>
<organism evidence="3 4">
    <name type="scientific">Vineibacter terrae</name>
    <dbReference type="NCBI Taxonomy" id="2586908"/>
    <lineage>
        <taxon>Bacteria</taxon>
        <taxon>Pseudomonadati</taxon>
        <taxon>Pseudomonadota</taxon>
        <taxon>Alphaproteobacteria</taxon>
        <taxon>Hyphomicrobiales</taxon>
        <taxon>Vineibacter</taxon>
    </lineage>
</organism>
<dbReference type="Gene3D" id="2.140.10.10">
    <property type="entry name" value="Quinoprotein alcohol dehydrogenase-like superfamily"/>
    <property type="match status" value="2"/>
</dbReference>
<dbReference type="EMBL" id="VDUZ01000006">
    <property type="protein sequence ID" value="TXL78789.1"/>
    <property type="molecule type" value="Genomic_DNA"/>
</dbReference>
<dbReference type="SUPFAM" id="SSF50998">
    <property type="entry name" value="Quinoprotein alcohol dehydrogenase-like"/>
    <property type="match status" value="2"/>
</dbReference>
<dbReference type="InterPro" id="IPR002372">
    <property type="entry name" value="PQQ_rpt_dom"/>
</dbReference>
<name>A0A5C8PRQ6_9HYPH</name>
<gene>
    <name evidence="3" type="ORF">FHP25_07285</name>
</gene>
<evidence type="ECO:0000259" key="2">
    <source>
        <dbReference type="Pfam" id="PF01011"/>
    </source>
</evidence>
<dbReference type="RefSeq" id="WP_147846260.1">
    <property type="nucleotide sequence ID" value="NZ_VDUZ01000006.1"/>
</dbReference>
<dbReference type="Proteomes" id="UP000321638">
    <property type="component" value="Unassembled WGS sequence"/>
</dbReference>
<sequence>MHFHALLGLAGTVGAILLSSLPITANAQAVPSALPDSTAALSRGERPAYAGTYAAARYSPLVQINRENARGLHVAWRWKSPDHAILQANRRISDLSNLDPHLWVYDKATGEMLAEIPLPANATGSPITYMSGGKQFIVFPVGGGPLAEKLIAVAL</sequence>
<dbReference type="Pfam" id="PF01011">
    <property type="entry name" value="PQQ"/>
    <property type="match status" value="2"/>
</dbReference>
<keyword evidence="1" id="KW-0732">Signal</keyword>
<feature type="signal peptide" evidence="1">
    <location>
        <begin position="1"/>
        <end position="27"/>
    </location>
</feature>
<evidence type="ECO:0000256" key="1">
    <source>
        <dbReference type="SAM" id="SignalP"/>
    </source>
</evidence>
<feature type="chain" id="PRO_5023120170" description="Pyrrolo-quinoline quinone repeat domain-containing protein" evidence="1">
    <location>
        <begin position="28"/>
        <end position="155"/>
    </location>
</feature>
<keyword evidence="4" id="KW-1185">Reference proteome</keyword>
<feature type="domain" description="Pyrrolo-quinoline quinone repeat" evidence="2">
    <location>
        <begin position="98"/>
        <end position="137"/>
    </location>
</feature>
<protein>
    <recommendedName>
        <fullName evidence="2">Pyrrolo-quinoline quinone repeat domain-containing protein</fullName>
    </recommendedName>
</protein>
<dbReference type="AlphaFoldDB" id="A0A5C8PRQ6"/>
<accession>A0A5C8PRQ6</accession>
<evidence type="ECO:0000313" key="3">
    <source>
        <dbReference type="EMBL" id="TXL78789.1"/>
    </source>
</evidence>
<evidence type="ECO:0000313" key="4">
    <source>
        <dbReference type="Proteomes" id="UP000321638"/>
    </source>
</evidence>
<dbReference type="InterPro" id="IPR011047">
    <property type="entry name" value="Quinoprotein_ADH-like_sf"/>
</dbReference>